<evidence type="ECO:0000259" key="1">
    <source>
        <dbReference type="Pfam" id="PF01636"/>
    </source>
</evidence>
<dbReference type="GO" id="GO:0016301">
    <property type="term" value="F:kinase activity"/>
    <property type="evidence" value="ECO:0007669"/>
    <property type="project" value="UniProtKB-KW"/>
</dbReference>
<dbReference type="Proteomes" id="UP000579605">
    <property type="component" value="Unassembled WGS sequence"/>
</dbReference>
<keyword evidence="3" id="KW-1185">Reference proteome</keyword>
<dbReference type="Gene3D" id="3.90.1200.10">
    <property type="match status" value="1"/>
</dbReference>
<organism evidence="2 3">
    <name type="scientific">Actinopolymorpha rutila</name>
    <dbReference type="NCBI Taxonomy" id="446787"/>
    <lineage>
        <taxon>Bacteria</taxon>
        <taxon>Bacillati</taxon>
        <taxon>Actinomycetota</taxon>
        <taxon>Actinomycetes</taxon>
        <taxon>Propionibacteriales</taxon>
        <taxon>Actinopolymorphaceae</taxon>
        <taxon>Actinopolymorpha</taxon>
    </lineage>
</organism>
<comment type="caution">
    <text evidence="2">The sequence shown here is derived from an EMBL/GenBank/DDBJ whole genome shotgun (WGS) entry which is preliminary data.</text>
</comment>
<dbReference type="InterPro" id="IPR011009">
    <property type="entry name" value="Kinase-like_dom_sf"/>
</dbReference>
<protein>
    <submittedName>
        <fullName evidence="2">Ser/Thr protein kinase RdoA (MazF antagonist)</fullName>
    </submittedName>
</protein>
<accession>A0A852ZRE0</accession>
<dbReference type="Pfam" id="PF01636">
    <property type="entry name" value="APH"/>
    <property type="match status" value="1"/>
</dbReference>
<name>A0A852ZRE0_9ACTN</name>
<evidence type="ECO:0000313" key="3">
    <source>
        <dbReference type="Proteomes" id="UP000579605"/>
    </source>
</evidence>
<keyword evidence="2" id="KW-0808">Transferase</keyword>
<sequence length="104" mass="11667">MNIDAVMPRPVLPFFASPSTLWLSLTRTAVRDDSQAIRLANTLDDLIKAVRRRWVPPVRLPSQIVHGDINLEDVGRAHGGETVYLDFAYAANRPRIHDLAFSFG</sequence>
<reference evidence="2 3" key="1">
    <citation type="submission" date="2020-07" db="EMBL/GenBank/DDBJ databases">
        <title>Sequencing the genomes of 1000 actinobacteria strains.</title>
        <authorList>
            <person name="Klenk H.-P."/>
        </authorList>
    </citation>
    <scope>NUCLEOTIDE SEQUENCE [LARGE SCALE GENOMIC DNA]</scope>
    <source>
        <strain evidence="2 3">DSM 18448</strain>
    </source>
</reference>
<dbReference type="EMBL" id="JACBZH010000001">
    <property type="protein sequence ID" value="NYH91146.1"/>
    <property type="molecule type" value="Genomic_DNA"/>
</dbReference>
<dbReference type="AlphaFoldDB" id="A0A852ZRE0"/>
<keyword evidence="2" id="KW-0418">Kinase</keyword>
<feature type="domain" description="Aminoglycoside phosphotransferase" evidence="1">
    <location>
        <begin position="15"/>
        <end position="101"/>
    </location>
</feature>
<dbReference type="InterPro" id="IPR002575">
    <property type="entry name" value="Aminoglycoside_PTrfase"/>
</dbReference>
<proteinExistence type="predicted"/>
<gene>
    <name evidence="2" type="ORF">F4554_003784</name>
</gene>
<dbReference type="SUPFAM" id="SSF56112">
    <property type="entry name" value="Protein kinase-like (PK-like)"/>
    <property type="match status" value="1"/>
</dbReference>
<evidence type="ECO:0000313" key="2">
    <source>
        <dbReference type="EMBL" id="NYH91146.1"/>
    </source>
</evidence>